<gene>
    <name evidence="1" type="ORF">SAMN05421747_10418</name>
</gene>
<sequence>MISNLVLMFSAKNEVNSKIINRGVASCCIKI</sequence>
<dbReference type="Proteomes" id="UP000199577">
    <property type="component" value="Unassembled WGS sequence"/>
</dbReference>
<organism evidence="1 2">
    <name type="scientific">Parapedobacter composti</name>
    <dbReference type="NCBI Taxonomy" id="623281"/>
    <lineage>
        <taxon>Bacteria</taxon>
        <taxon>Pseudomonadati</taxon>
        <taxon>Bacteroidota</taxon>
        <taxon>Sphingobacteriia</taxon>
        <taxon>Sphingobacteriales</taxon>
        <taxon>Sphingobacteriaceae</taxon>
        <taxon>Parapedobacter</taxon>
    </lineage>
</organism>
<dbReference type="EMBL" id="FOLL01000004">
    <property type="protein sequence ID" value="SFC07493.1"/>
    <property type="molecule type" value="Genomic_DNA"/>
</dbReference>
<keyword evidence="2" id="KW-1185">Reference proteome</keyword>
<name>A0A1I1GDS6_9SPHI</name>
<evidence type="ECO:0000313" key="1">
    <source>
        <dbReference type="EMBL" id="SFC07493.1"/>
    </source>
</evidence>
<dbReference type="AlphaFoldDB" id="A0A1I1GDS6"/>
<proteinExistence type="predicted"/>
<evidence type="ECO:0000313" key="2">
    <source>
        <dbReference type="Proteomes" id="UP000199577"/>
    </source>
</evidence>
<protein>
    <submittedName>
        <fullName evidence="1">Uncharacterized protein</fullName>
    </submittedName>
</protein>
<reference evidence="1 2" key="1">
    <citation type="submission" date="2016-10" db="EMBL/GenBank/DDBJ databases">
        <authorList>
            <person name="de Groot N.N."/>
        </authorList>
    </citation>
    <scope>NUCLEOTIDE SEQUENCE [LARGE SCALE GENOMIC DNA]</scope>
    <source>
        <strain evidence="1 2">DSM 22900</strain>
    </source>
</reference>
<accession>A0A1I1GDS6</accession>